<gene>
    <name evidence="3" type="ORF">FMOSSE_LOCUS4463</name>
</gene>
<feature type="transmembrane region" description="Helical" evidence="2">
    <location>
        <begin position="1069"/>
        <end position="1090"/>
    </location>
</feature>
<evidence type="ECO:0000256" key="1">
    <source>
        <dbReference type="SAM" id="MobiDB-lite"/>
    </source>
</evidence>
<keyword evidence="4" id="KW-1185">Reference proteome</keyword>
<sequence length="1411" mass="167282">MTTLSNENFSFEQVEAGQFENKTRSFREALKEYLLSGQQKGGNSFALQHDYDYTNKKEKYQITISRDGKFVATLDTENLRIKVLKNTDYRGSHQKTVVSNQNESEIIDERIALFKINHNLTINKIYKKGEMPPRYKKVKSYDDITEYMEEDVNDISSTDELSETINNNSNNRFRWSLDISNMDGKFLFVAISYIDVEEDMKCLEKKSKRQMFDYKKIKVQEATYHEKNNSYTINVPHDTPEFHTGIAIYRLRLKKSRNGDQNDPEEESYVVDKGYFWNNLSGICRFIENFDPNSISNNIDTPDYILTRFIALNFDGIFNFEYHKYHKNFLLNERFHYPKIIKNELKNWHTKQNLPDCMNRLLSCIYDKYFLVEHYKNNAQFLEVYDLADMKLESSAKRIESNNNVIRKYNRNSFSIDKQKLQLCFTRGQSVEIYFMENGLEISSRNFEELEKIYYLEFIENDEKLLLIGSDEENNQKIIVWDLYNTDKIETLHLDKKLMIQDFDSHLARTSGNLLKVDDKGNVISVLKMIENKLKKETREEIFHENLVEYITEIEKEPIFKEVLWQEKHTIFFYEAYDEINFRPLVNETEPWVMDNYDEFSFYLCNNETEALQLIVGRSTVQIWHKILSDPKSNGKEKEKLPNQGNVFLEFIWTNGIPVKQENKENRLRIEKVQFGYEEKMKNMEKIKGKSLKRRTVKWEDINENIKGIRYSCKALEHLNKRARSLYENMVMYINHIVWRYINHKPDQYRLLDVRHNVMKNLILGDCDHLIKYILFGKKFTIKHIPRNILWQRKEDKYIQADDLEPFDNDEESKDIEEILPKNDMELAIYHCKGRELRDTIMVAYLLEYYSRHAKDYAGWMSTVSKSLPLLYKYDYDDYTRKLFRKECFADQNHFSAQDSHEIIPKKYSIQRSNNPEFKAFKPIDKLKSDRESYNSNWKAIKSVKHKMSLWLENFDNANGKPPLALRVVPLPGFITHTIKAENVNYYFRKNLINIIWFMFLPRWYKISRNEKDKLSPFSRVIRYENNDDMFDNPATEALGIYAIYFFTAKMIQLHFYGVRKFFSDTFNYFDICSVLIPVIVMTIILVNSFDFSESFGSILAVDSQLVIGISFSILLIWIEVISYLRLISIIAFTHTMFILLKDPGVDVKTTTISGVATSENTNEVFNVQLINDFDRTDPVDNPYSYFPTALEASYFWINGQFVQRDDFDSWAVEAFTLLASIMLVTVLQNILIAIMGGVYGEAATKGRQALLRFRANQIADYEALHHIHFRTQEPEPKYIYYIGQAKNFEEWYKSRKGDRGPIYKEFEEKSTFKRYNFKESNFDKVSIWKFDDKSKKDKKKEGKIEKSLKSSQVTDIDEESSKGKHSAQDTIEKDHEAIDREIQEIEQLRRDMNSLVDKLLGKLNNQKFNL</sequence>
<proteinExistence type="predicted"/>
<feature type="transmembrane region" description="Helical" evidence="2">
    <location>
        <begin position="1215"/>
        <end position="1240"/>
    </location>
</feature>
<keyword evidence="2" id="KW-1133">Transmembrane helix</keyword>
<comment type="caution">
    <text evidence="3">The sequence shown here is derived from an EMBL/GenBank/DDBJ whole genome shotgun (WGS) entry which is preliminary data.</text>
</comment>
<dbReference type="EMBL" id="CAJVPP010000754">
    <property type="protein sequence ID" value="CAG8509542.1"/>
    <property type="molecule type" value="Genomic_DNA"/>
</dbReference>
<name>A0A9N8ZWX1_FUNMO</name>
<evidence type="ECO:0000313" key="3">
    <source>
        <dbReference type="EMBL" id="CAG8509542.1"/>
    </source>
</evidence>
<feature type="transmembrane region" description="Helical" evidence="2">
    <location>
        <begin position="1039"/>
        <end position="1057"/>
    </location>
</feature>
<dbReference type="Proteomes" id="UP000789375">
    <property type="component" value="Unassembled WGS sequence"/>
</dbReference>
<keyword evidence="2" id="KW-0812">Transmembrane</keyword>
<reference evidence="3" key="1">
    <citation type="submission" date="2021-06" db="EMBL/GenBank/DDBJ databases">
        <authorList>
            <person name="Kallberg Y."/>
            <person name="Tangrot J."/>
            <person name="Rosling A."/>
        </authorList>
    </citation>
    <scope>NUCLEOTIDE SEQUENCE</scope>
    <source>
        <strain evidence="3">87-6 pot B 2015</strain>
    </source>
</reference>
<keyword evidence="2" id="KW-0472">Membrane</keyword>
<feature type="transmembrane region" description="Helical" evidence="2">
    <location>
        <begin position="1096"/>
        <end position="1117"/>
    </location>
</feature>
<organism evidence="3 4">
    <name type="scientific">Funneliformis mosseae</name>
    <name type="common">Endomycorrhizal fungus</name>
    <name type="synonym">Glomus mosseae</name>
    <dbReference type="NCBI Taxonomy" id="27381"/>
    <lineage>
        <taxon>Eukaryota</taxon>
        <taxon>Fungi</taxon>
        <taxon>Fungi incertae sedis</taxon>
        <taxon>Mucoromycota</taxon>
        <taxon>Glomeromycotina</taxon>
        <taxon>Glomeromycetes</taxon>
        <taxon>Glomerales</taxon>
        <taxon>Glomeraceae</taxon>
        <taxon>Funneliformis</taxon>
    </lineage>
</organism>
<evidence type="ECO:0000313" key="4">
    <source>
        <dbReference type="Proteomes" id="UP000789375"/>
    </source>
</evidence>
<feature type="compositionally biased region" description="Basic and acidic residues" evidence="1">
    <location>
        <begin position="1360"/>
        <end position="1378"/>
    </location>
</feature>
<protein>
    <submittedName>
        <fullName evidence="3">14900_t:CDS:1</fullName>
    </submittedName>
</protein>
<feature type="compositionally biased region" description="Basic and acidic residues" evidence="1">
    <location>
        <begin position="1340"/>
        <end position="1349"/>
    </location>
</feature>
<feature type="region of interest" description="Disordered" evidence="1">
    <location>
        <begin position="1340"/>
        <end position="1378"/>
    </location>
</feature>
<evidence type="ECO:0000256" key="2">
    <source>
        <dbReference type="SAM" id="Phobius"/>
    </source>
</evidence>
<accession>A0A9N8ZWX1</accession>